<dbReference type="Proteomes" id="UP000024836">
    <property type="component" value="Unassembled WGS sequence"/>
</dbReference>
<dbReference type="STRING" id="1461693.ATO10_14504"/>
<accession>A0A058ZJN3</accession>
<proteinExistence type="predicted"/>
<dbReference type="OrthoDB" id="7659053at2"/>
<dbReference type="EMBL" id="AQQY01000012">
    <property type="protein sequence ID" value="KCV81021.1"/>
    <property type="molecule type" value="Genomic_DNA"/>
</dbReference>
<dbReference type="eggNOG" id="ENOG5032Y82">
    <property type="taxonomic scope" value="Bacteria"/>
</dbReference>
<name>A0A058ZJN3_9RHOB</name>
<gene>
    <name evidence="2" type="ORF">ATO10_14504</name>
</gene>
<evidence type="ECO:0000313" key="2">
    <source>
        <dbReference type="EMBL" id="KCV81021.1"/>
    </source>
</evidence>
<keyword evidence="1" id="KW-0732">Signal</keyword>
<dbReference type="RefSeq" id="WP_035252924.1">
    <property type="nucleotide sequence ID" value="NZ_AQQY01000012.1"/>
</dbReference>
<evidence type="ECO:0000313" key="3">
    <source>
        <dbReference type="Proteomes" id="UP000024836"/>
    </source>
</evidence>
<feature type="signal peptide" evidence="1">
    <location>
        <begin position="1"/>
        <end position="20"/>
    </location>
</feature>
<dbReference type="AlphaFoldDB" id="A0A058ZJN3"/>
<comment type="caution">
    <text evidence="2">The sequence shown here is derived from an EMBL/GenBank/DDBJ whole genome shotgun (WGS) entry which is preliminary data.</text>
</comment>
<evidence type="ECO:0000256" key="1">
    <source>
        <dbReference type="SAM" id="SignalP"/>
    </source>
</evidence>
<sequence length="99" mass="11022">MKKYAMISLIALMVAPAAQAGTIERACLKADRKAASRSLCGCIQDAADLTLSKGDQKMAASFFSDPHRAQEIRQSDRSSHETFWKRYKQFGQTAQVYCD</sequence>
<reference evidence="2 3" key="1">
    <citation type="submission" date="2013-04" db="EMBL/GenBank/DDBJ databases">
        <title>Shimia sp. 22II-S11-Z10 Genome Sequencing.</title>
        <authorList>
            <person name="Lai Q."/>
            <person name="Li G."/>
            <person name="Shao Z."/>
        </authorList>
    </citation>
    <scope>NUCLEOTIDE SEQUENCE [LARGE SCALE GENOMIC DNA]</scope>
    <source>
        <strain evidence="3">22II-S11-Z10</strain>
    </source>
</reference>
<feature type="chain" id="PRO_5001566683" evidence="1">
    <location>
        <begin position="21"/>
        <end position="99"/>
    </location>
</feature>
<organism evidence="2 3">
    <name type="scientific">Actibacterium atlanticum</name>
    <dbReference type="NCBI Taxonomy" id="1461693"/>
    <lineage>
        <taxon>Bacteria</taxon>
        <taxon>Pseudomonadati</taxon>
        <taxon>Pseudomonadota</taxon>
        <taxon>Alphaproteobacteria</taxon>
        <taxon>Rhodobacterales</taxon>
        <taxon>Roseobacteraceae</taxon>
        <taxon>Actibacterium</taxon>
    </lineage>
</organism>
<keyword evidence="3" id="KW-1185">Reference proteome</keyword>
<protein>
    <submittedName>
        <fullName evidence="2">Uncharacterized protein</fullName>
    </submittedName>
</protein>